<dbReference type="InterPro" id="IPR024775">
    <property type="entry name" value="DinB-like"/>
</dbReference>
<name>A0ABT7MEL3_9PSEU</name>
<reference evidence="2 3" key="1">
    <citation type="submission" date="2023-06" db="EMBL/GenBank/DDBJ databases">
        <title>Actinomycetospora Odt1-22.</title>
        <authorList>
            <person name="Supong K."/>
        </authorList>
    </citation>
    <scope>NUCLEOTIDE SEQUENCE [LARGE SCALE GENOMIC DNA]</scope>
    <source>
        <strain evidence="2 3">Odt1-22</strain>
    </source>
</reference>
<sequence length="180" mass="20458">MDIDWHHELLAQMEFYWDTTLRPRLEGLTDAEYLWEPAQPAWTVRETPGGGTTIDFSPTPPDPPPITTIAWRLCHVAGLCFWLRWSNHFDDGSFDVTTVEWPLTAAGGLAFLDEGYRRWHDALRAHPERFTEPTGPAEGPFADEPFATLVLHLTRELCHHGGEIGTLRDLYRAFTTTGRG</sequence>
<dbReference type="Proteomes" id="UP001231924">
    <property type="component" value="Unassembled WGS sequence"/>
</dbReference>
<dbReference type="InterPro" id="IPR034660">
    <property type="entry name" value="DinB/YfiT-like"/>
</dbReference>
<keyword evidence="3" id="KW-1185">Reference proteome</keyword>
<comment type="caution">
    <text evidence="2">The sequence shown here is derived from an EMBL/GenBank/DDBJ whole genome shotgun (WGS) entry which is preliminary data.</text>
</comment>
<evidence type="ECO:0000313" key="2">
    <source>
        <dbReference type="EMBL" id="MDL5159106.1"/>
    </source>
</evidence>
<dbReference type="SUPFAM" id="SSF109854">
    <property type="entry name" value="DinB/YfiT-like putative metalloenzymes"/>
    <property type="match status" value="1"/>
</dbReference>
<evidence type="ECO:0000259" key="1">
    <source>
        <dbReference type="Pfam" id="PF12867"/>
    </source>
</evidence>
<gene>
    <name evidence="2" type="ORF">QRT03_24280</name>
</gene>
<organism evidence="2 3">
    <name type="scientific">Actinomycetospora termitidis</name>
    <dbReference type="NCBI Taxonomy" id="3053470"/>
    <lineage>
        <taxon>Bacteria</taxon>
        <taxon>Bacillati</taxon>
        <taxon>Actinomycetota</taxon>
        <taxon>Actinomycetes</taxon>
        <taxon>Pseudonocardiales</taxon>
        <taxon>Pseudonocardiaceae</taxon>
        <taxon>Actinomycetospora</taxon>
    </lineage>
</organism>
<dbReference type="RefSeq" id="WP_286055679.1">
    <property type="nucleotide sequence ID" value="NZ_JASVWF010000006.1"/>
</dbReference>
<feature type="domain" description="DinB-like" evidence="1">
    <location>
        <begin position="61"/>
        <end position="164"/>
    </location>
</feature>
<proteinExistence type="predicted"/>
<evidence type="ECO:0000313" key="3">
    <source>
        <dbReference type="Proteomes" id="UP001231924"/>
    </source>
</evidence>
<dbReference type="EMBL" id="JASVWF010000006">
    <property type="protein sequence ID" value="MDL5159106.1"/>
    <property type="molecule type" value="Genomic_DNA"/>
</dbReference>
<protein>
    <submittedName>
        <fullName evidence="2">DinB family protein</fullName>
    </submittedName>
</protein>
<dbReference type="Pfam" id="PF12867">
    <property type="entry name" value="DinB_2"/>
    <property type="match status" value="1"/>
</dbReference>
<accession>A0ABT7MEL3</accession>